<evidence type="ECO:0000256" key="1">
    <source>
        <dbReference type="SAM" id="MobiDB-lite"/>
    </source>
</evidence>
<evidence type="ECO:0000313" key="2">
    <source>
        <dbReference type="EMBL" id="NKF20878.1"/>
    </source>
</evidence>
<dbReference type="PROSITE" id="PS51257">
    <property type="entry name" value="PROKAR_LIPOPROTEIN"/>
    <property type="match status" value="1"/>
</dbReference>
<protein>
    <recommendedName>
        <fullName evidence="4">Lipoprotein</fullName>
    </recommendedName>
</protein>
<keyword evidence="3" id="KW-1185">Reference proteome</keyword>
<dbReference type="Proteomes" id="UP000653472">
    <property type="component" value="Unassembled WGS sequence"/>
</dbReference>
<organism evidence="2 3">
    <name type="scientific">Solimonas marina</name>
    <dbReference type="NCBI Taxonomy" id="2714601"/>
    <lineage>
        <taxon>Bacteria</taxon>
        <taxon>Pseudomonadati</taxon>
        <taxon>Pseudomonadota</taxon>
        <taxon>Gammaproteobacteria</taxon>
        <taxon>Nevskiales</taxon>
        <taxon>Nevskiaceae</taxon>
        <taxon>Solimonas</taxon>
    </lineage>
</organism>
<reference evidence="2" key="1">
    <citation type="submission" date="2020-03" db="EMBL/GenBank/DDBJ databases">
        <title>Solimonas marina sp. nov., isolated from deep seawater of the Pacific Ocean.</title>
        <authorList>
            <person name="Liu X."/>
            <person name="Lai Q."/>
            <person name="Sun F."/>
            <person name="Gai Y."/>
            <person name="Li G."/>
            <person name="Shao Z."/>
        </authorList>
    </citation>
    <scope>NUCLEOTIDE SEQUENCE</scope>
    <source>
        <strain evidence="2">C16B3</strain>
    </source>
</reference>
<dbReference type="EMBL" id="JAAVXB010000001">
    <property type="protein sequence ID" value="NKF20878.1"/>
    <property type="molecule type" value="Genomic_DNA"/>
</dbReference>
<evidence type="ECO:0008006" key="4">
    <source>
        <dbReference type="Google" id="ProtNLM"/>
    </source>
</evidence>
<comment type="caution">
    <text evidence="2">The sequence shown here is derived from an EMBL/GenBank/DDBJ whole genome shotgun (WGS) entry which is preliminary data.</text>
</comment>
<proteinExistence type="predicted"/>
<accession>A0A969W6K4</accession>
<name>A0A969W6K4_9GAMM</name>
<feature type="region of interest" description="Disordered" evidence="1">
    <location>
        <begin position="188"/>
        <end position="210"/>
    </location>
</feature>
<sequence length="224" mass="24751">MGRVCARALFGAVLAALFLLVGCVDKGFIRPDYQSADAGVVVLGIGNTSKTSYNSYSLLFHVLSSNASVTTADEPHGQFAYIPKFMMLGDDPDYGTETESCYVVVRQLPPGQYEIYNFEIVKVEGPGQTKYFSPKPISIPFTIRPHEVTYLGNYTAHGLHGRNLLGLPMYFGAVFAVEDRRATELEIARRKDSSLPTDTEDETPDPMQLHSPLFLTPEAARYVK</sequence>
<dbReference type="AlphaFoldDB" id="A0A969W6K4"/>
<evidence type="ECO:0000313" key="3">
    <source>
        <dbReference type="Proteomes" id="UP000653472"/>
    </source>
</evidence>
<dbReference type="RefSeq" id="WP_168146138.1">
    <property type="nucleotide sequence ID" value="NZ_JAAVXB010000001.1"/>
</dbReference>
<gene>
    <name evidence="2" type="ORF">G7Y82_01020</name>
</gene>